<keyword evidence="4" id="KW-1185">Reference proteome</keyword>
<feature type="coiled-coil region" evidence="1">
    <location>
        <begin position="108"/>
        <end position="142"/>
    </location>
</feature>
<keyword evidence="2" id="KW-0812">Transmembrane</keyword>
<evidence type="ECO:0000313" key="3">
    <source>
        <dbReference type="EMBL" id="KAL3319659.1"/>
    </source>
</evidence>
<evidence type="ECO:0000313" key="4">
    <source>
        <dbReference type="Proteomes" id="UP001626550"/>
    </source>
</evidence>
<keyword evidence="1" id="KW-0175">Coiled coil</keyword>
<reference evidence="3 4" key="1">
    <citation type="submission" date="2024-11" db="EMBL/GenBank/DDBJ databases">
        <title>Adaptive evolution of stress response genes in parasites aligns with host niche diversity.</title>
        <authorList>
            <person name="Hahn C."/>
            <person name="Resl P."/>
        </authorList>
    </citation>
    <scope>NUCLEOTIDE SEQUENCE [LARGE SCALE GENOMIC DNA]</scope>
    <source>
        <strain evidence="3">EGGRZ-B1_66</strain>
        <tissue evidence="3">Body</tissue>
    </source>
</reference>
<keyword evidence="2" id="KW-0472">Membrane</keyword>
<evidence type="ECO:0000256" key="2">
    <source>
        <dbReference type="SAM" id="Phobius"/>
    </source>
</evidence>
<evidence type="ECO:0000256" key="1">
    <source>
        <dbReference type="SAM" id="Coils"/>
    </source>
</evidence>
<dbReference type="Proteomes" id="UP001626550">
    <property type="component" value="Unassembled WGS sequence"/>
</dbReference>
<organism evidence="3 4">
    <name type="scientific">Cichlidogyrus casuarinus</name>
    <dbReference type="NCBI Taxonomy" id="1844966"/>
    <lineage>
        <taxon>Eukaryota</taxon>
        <taxon>Metazoa</taxon>
        <taxon>Spiralia</taxon>
        <taxon>Lophotrochozoa</taxon>
        <taxon>Platyhelminthes</taxon>
        <taxon>Monogenea</taxon>
        <taxon>Monopisthocotylea</taxon>
        <taxon>Dactylogyridea</taxon>
        <taxon>Ancyrocephalidae</taxon>
        <taxon>Cichlidogyrus</taxon>
    </lineage>
</organism>
<dbReference type="EMBL" id="JBJKFK010000113">
    <property type="protein sequence ID" value="KAL3319659.1"/>
    <property type="molecule type" value="Genomic_DNA"/>
</dbReference>
<dbReference type="AlphaFoldDB" id="A0ABD2QJH6"/>
<keyword evidence="2" id="KW-1133">Transmembrane helix</keyword>
<comment type="caution">
    <text evidence="3">The sequence shown here is derived from an EMBL/GenBank/DDBJ whole genome shotgun (WGS) entry which is preliminary data.</text>
</comment>
<proteinExistence type="predicted"/>
<name>A0ABD2QJH6_9PLAT</name>
<sequence>MLLAKQQNNSPPSVPRNDQCSQCSRLQNLINVLNKKQSNRFESQFSDLYERCFPRAVSLTLDEKLQTIEEALSGQDCKSATALNNIYAQFKQEKEAFEIQKREKVPKSEEIAEDLNSLKRQLESLEVEKDMAEQQIRDCNFEFLDLREKLTNAIFERDHTKQLLHDCDLQLKSLEHVLKDNNQQLLSARQQIDYLRRSTSDSHVVRLQDYVEEAKELETEPLLPIYLRWNSFFQSARSSFLSFVVKARKHVPRMVIFSKKPSLLMFLLCYVAILHFLIIKCLLFQATTASEDLKNLA</sequence>
<feature type="transmembrane region" description="Helical" evidence="2">
    <location>
        <begin position="263"/>
        <end position="286"/>
    </location>
</feature>
<accession>A0ABD2QJH6</accession>
<protein>
    <submittedName>
        <fullName evidence="3">Uncharacterized protein</fullName>
    </submittedName>
</protein>
<gene>
    <name evidence="3" type="ORF">Ciccas_001665</name>
</gene>